<evidence type="ECO:0000256" key="5">
    <source>
        <dbReference type="ARBA" id="ARBA00022842"/>
    </source>
</evidence>
<keyword evidence="5" id="KW-0460">Magnesium</keyword>
<dbReference type="InterPro" id="IPR003594">
    <property type="entry name" value="HATPase_dom"/>
</dbReference>
<dbReference type="CDD" id="cd16928">
    <property type="entry name" value="HATPase_GyrB-like"/>
    <property type="match status" value="1"/>
</dbReference>
<dbReference type="Pfam" id="PF02518">
    <property type="entry name" value="HATPase_c"/>
    <property type="match status" value="1"/>
</dbReference>
<reference evidence="9 10" key="1">
    <citation type="journal article" date="2022" name="Front. Microbiol.">
        <title>Male-killing mechanisms vary between Spiroplasma species.</title>
        <authorList>
            <person name="Arai H."/>
            <person name="Inoue M."/>
            <person name="Kageyama D."/>
        </authorList>
    </citation>
    <scope>NUCLEOTIDE SEQUENCE [LARGE SCALE GENOMIC DNA]</scope>
    <source>
        <strain evidence="10">sHm</strain>
    </source>
</reference>
<name>A0ABM8BX71_9MOLU</name>
<dbReference type="InterPro" id="IPR002288">
    <property type="entry name" value="DNA_gyrase_B_C"/>
</dbReference>
<dbReference type="InterPro" id="IPR014721">
    <property type="entry name" value="Ribsml_uS5_D2-typ_fold_subgr"/>
</dbReference>
<dbReference type="NCBIfam" id="TIGR01058">
    <property type="entry name" value="parE_Gpos"/>
    <property type="match status" value="1"/>
</dbReference>
<dbReference type="InterPro" id="IPR013759">
    <property type="entry name" value="Topo_IIA_B_C"/>
</dbReference>
<dbReference type="PANTHER" id="PTHR45866">
    <property type="entry name" value="DNA GYRASE/TOPOISOMERASE SUBUNIT B"/>
    <property type="match status" value="1"/>
</dbReference>
<dbReference type="SUPFAM" id="SSF56719">
    <property type="entry name" value="Type II DNA topoisomerase"/>
    <property type="match status" value="1"/>
</dbReference>
<dbReference type="Pfam" id="PF01751">
    <property type="entry name" value="Toprim"/>
    <property type="match status" value="1"/>
</dbReference>
<dbReference type="Pfam" id="PF00204">
    <property type="entry name" value="DNA_gyraseB"/>
    <property type="match status" value="1"/>
</dbReference>
<dbReference type="EMBL" id="AP026933">
    <property type="protein sequence ID" value="BDT04477.1"/>
    <property type="molecule type" value="Genomic_DNA"/>
</dbReference>
<dbReference type="NCBIfam" id="NF004189">
    <property type="entry name" value="PRK05644.1"/>
    <property type="match status" value="1"/>
</dbReference>
<dbReference type="InterPro" id="IPR001241">
    <property type="entry name" value="Topo_IIA"/>
</dbReference>
<dbReference type="SMART" id="SM00433">
    <property type="entry name" value="TOP2c"/>
    <property type="match status" value="1"/>
</dbReference>
<dbReference type="SMART" id="SM00387">
    <property type="entry name" value="HATPase_c"/>
    <property type="match status" value="1"/>
</dbReference>
<evidence type="ECO:0000256" key="3">
    <source>
        <dbReference type="ARBA" id="ARBA00012895"/>
    </source>
</evidence>
<dbReference type="Gene3D" id="3.40.50.670">
    <property type="match status" value="1"/>
</dbReference>
<protein>
    <recommendedName>
        <fullName evidence="3">DNA topoisomerase (ATP-hydrolyzing)</fullName>
        <ecNumber evidence="3">5.6.2.2</ecNumber>
    </recommendedName>
</protein>
<dbReference type="InterPro" id="IPR036890">
    <property type="entry name" value="HATPase_C_sf"/>
</dbReference>
<dbReference type="InterPro" id="IPR018522">
    <property type="entry name" value="TopoIIA_CS"/>
</dbReference>
<keyword evidence="7" id="KW-0413">Isomerase</keyword>
<dbReference type="RefSeq" id="WP_281748244.1">
    <property type="nucleotide sequence ID" value="NZ_AP026933.1"/>
</dbReference>
<evidence type="ECO:0000256" key="4">
    <source>
        <dbReference type="ARBA" id="ARBA00022723"/>
    </source>
</evidence>
<evidence type="ECO:0000313" key="10">
    <source>
        <dbReference type="Proteomes" id="UP001163387"/>
    </source>
</evidence>
<dbReference type="SUPFAM" id="SSF54211">
    <property type="entry name" value="Ribosomal protein S5 domain 2-like"/>
    <property type="match status" value="1"/>
</dbReference>
<gene>
    <name evidence="9" type="primary">parE</name>
    <name evidence="9" type="ORF">SHM_21230</name>
</gene>
<dbReference type="InterPro" id="IPR000565">
    <property type="entry name" value="Topo_IIA_B"/>
</dbReference>
<dbReference type="SUPFAM" id="SSF55874">
    <property type="entry name" value="ATPase domain of HSP90 chaperone/DNA topoisomerase II/histidine kinase"/>
    <property type="match status" value="1"/>
</dbReference>
<dbReference type="InterPro" id="IPR005740">
    <property type="entry name" value="ParE_type2"/>
</dbReference>
<keyword evidence="4" id="KW-0479">Metal-binding</keyword>
<dbReference type="InterPro" id="IPR020568">
    <property type="entry name" value="Ribosomal_Su5_D2-typ_SF"/>
</dbReference>
<dbReference type="PRINTS" id="PR00418">
    <property type="entry name" value="TPI2FAMILY"/>
</dbReference>
<evidence type="ECO:0000256" key="1">
    <source>
        <dbReference type="ARBA" id="ARBA00000185"/>
    </source>
</evidence>
<comment type="cofactor">
    <cofactor evidence="2">
        <name>Mg(2+)</name>
        <dbReference type="ChEBI" id="CHEBI:18420"/>
    </cofactor>
</comment>
<evidence type="ECO:0000256" key="2">
    <source>
        <dbReference type="ARBA" id="ARBA00001946"/>
    </source>
</evidence>
<keyword evidence="10" id="KW-1185">Reference proteome</keyword>
<organism evidence="9 10">
    <name type="scientific">Spiroplasma ixodetis</name>
    <dbReference type="NCBI Taxonomy" id="2141"/>
    <lineage>
        <taxon>Bacteria</taxon>
        <taxon>Bacillati</taxon>
        <taxon>Mycoplasmatota</taxon>
        <taxon>Mollicutes</taxon>
        <taxon>Entomoplasmatales</taxon>
        <taxon>Spiroplasmataceae</taxon>
        <taxon>Spiroplasma</taxon>
    </lineage>
</organism>
<feature type="domain" description="Toprim" evidence="8">
    <location>
        <begin position="423"/>
        <end position="537"/>
    </location>
</feature>
<dbReference type="InterPro" id="IPR013760">
    <property type="entry name" value="Topo_IIA-like_dom_sf"/>
</dbReference>
<dbReference type="Gene3D" id="3.30.230.10">
    <property type="match status" value="1"/>
</dbReference>
<dbReference type="InterPro" id="IPR013506">
    <property type="entry name" value="Topo_IIA_bsu_dom2"/>
</dbReference>
<evidence type="ECO:0000259" key="8">
    <source>
        <dbReference type="PROSITE" id="PS50880"/>
    </source>
</evidence>
<dbReference type="PRINTS" id="PR01159">
    <property type="entry name" value="DNAGYRASEB"/>
</dbReference>
<dbReference type="Gene3D" id="3.30.565.10">
    <property type="entry name" value="Histidine kinase-like ATPase, C-terminal domain"/>
    <property type="match status" value="1"/>
</dbReference>
<evidence type="ECO:0000313" key="9">
    <source>
        <dbReference type="EMBL" id="BDT04477.1"/>
    </source>
</evidence>
<keyword evidence="6" id="KW-0238">DNA-binding</keyword>
<dbReference type="EC" id="5.6.2.2" evidence="3"/>
<evidence type="ECO:0000256" key="7">
    <source>
        <dbReference type="ARBA" id="ARBA00023235"/>
    </source>
</evidence>
<dbReference type="PROSITE" id="PS50880">
    <property type="entry name" value="TOPRIM"/>
    <property type="match status" value="1"/>
</dbReference>
<evidence type="ECO:0000256" key="6">
    <source>
        <dbReference type="ARBA" id="ARBA00023125"/>
    </source>
</evidence>
<sequence length="640" mass="72249">MANKPKNSVYNESSIQILEGLEAVRKRPGMYIGSTDNRGLHHLVWEIVDNGIDEVLAGFCTSIVVTINVDKSVTVEDNGRGVPTGMHASKKSTPEVIYTVLHAGGKFDTNSYKTSGGLHGVGASVVNALSNWMIVTIHRDKKIHEIKFKNGGKIDQSLKMIGNTYKTGTRVQFLPDFHRVFLGCDWNVHLFEQHLRESAFLINDLSIQLIDKRTGTEETFHYENGLVAFMQYLNKDKKNLSPIVSLKGKQNNIDVEIVLQYTEDYSETLVGFANNVKTVDGGSHLVGFKSGLTKAINEYARKQELLKAKDKNLEGNDLREGLVAIVSLRIPENLIQYEGQTKGKLGTPEARIVVDNIVNERFSFWLHENSDAAKKIIDKAIKARDIRNALRKERESLRNKSKDTQKFLVGKLVPAQSKNPNINELFLVEGDSAGGSAKSGRDRKFQAILPLKGKVINAEKTKVIDLFNNEEISMIINAIGAGVGNEFSIENCNYNKVIIMTDADTDGAHIQILLLTFFYRYMRDLITSGNIYIALPPLFKISFKEEEQEKHVYVWNELELKDKVETIKGKYDLQRYKGLGEMNAEQLWETTMDPNVRQLIKITIEDALSAETEIQILMGDKPEKRRKWIEENISFETSDY</sequence>
<accession>A0ABM8BX71</accession>
<proteinExistence type="predicted"/>
<dbReference type="PROSITE" id="PS00177">
    <property type="entry name" value="TOPOISOMERASE_II"/>
    <property type="match status" value="1"/>
</dbReference>
<dbReference type="Proteomes" id="UP001163387">
    <property type="component" value="Chromosome"/>
</dbReference>
<dbReference type="InterPro" id="IPR006171">
    <property type="entry name" value="TOPRIM_dom"/>
</dbReference>
<dbReference type="PANTHER" id="PTHR45866:SF12">
    <property type="entry name" value="DNA TOPOISOMERASE 4 SUBUNIT B"/>
    <property type="match status" value="1"/>
</dbReference>
<comment type="catalytic activity">
    <reaction evidence="1">
        <text>ATP-dependent breakage, passage and rejoining of double-stranded DNA.</text>
        <dbReference type="EC" id="5.6.2.2"/>
    </reaction>
</comment>
<dbReference type="Pfam" id="PF00986">
    <property type="entry name" value="DNA_gyraseB_C"/>
    <property type="match status" value="1"/>
</dbReference>